<proteinExistence type="predicted"/>
<keyword evidence="1" id="KW-1133">Transmembrane helix</keyword>
<evidence type="ECO:0000313" key="3">
    <source>
        <dbReference type="Proteomes" id="UP001283361"/>
    </source>
</evidence>
<keyword evidence="3" id="KW-1185">Reference proteome</keyword>
<dbReference type="AlphaFoldDB" id="A0AAE1DLE8"/>
<gene>
    <name evidence="2" type="ORF">RRG08_036285</name>
</gene>
<dbReference type="EMBL" id="JAWDGP010003366">
    <property type="protein sequence ID" value="KAK3774991.1"/>
    <property type="molecule type" value="Genomic_DNA"/>
</dbReference>
<reference evidence="2" key="1">
    <citation type="journal article" date="2023" name="G3 (Bethesda)">
        <title>A reference genome for the long-term kleptoplast-retaining sea slug Elysia crispata morphotype clarki.</title>
        <authorList>
            <person name="Eastman K.E."/>
            <person name="Pendleton A.L."/>
            <person name="Shaikh M.A."/>
            <person name="Suttiyut T."/>
            <person name="Ogas R."/>
            <person name="Tomko P."/>
            <person name="Gavelis G."/>
            <person name="Widhalm J.R."/>
            <person name="Wisecaver J.H."/>
        </authorList>
    </citation>
    <scope>NUCLEOTIDE SEQUENCE</scope>
    <source>
        <strain evidence="2">ECLA1</strain>
    </source>
</reference>
<comment type="caution">
    <text evidence="2">The sequence shown here is derived from an EMBL/GenBank/DDBJ whole genome shotgun (WGS) entry which is preliminary data.</text>
</comment>
<protein>
    <submittedName>
        <fullName evidence="2">Uncharacterized protein</fullName>
    </submittedName>
</protein>
<organism evidence="2 3">
    <name type="scientific">Elysia crispata</name>
    <name type="common">lettuce slug</name>
    <dbReference type="NCBI Taxonomy" id="231223"/>
    <lineage>
        <taxon>Eukaryota</taxon>
        <taxon>Metazoa</taxon>
        <taxon>Spiralia</taxon>
        <taxon>Lophotrochozoa</taxon>
        <taxon>Mollusca</taxon>
        <taxon>Gastropoda</taxon>
        <taxon>Heterobranchia</taxon>
        <taxon>Euthyneura</taxon>
        <taxon>Panpulmonata</taxon>
        <taxon>Sacoglossa</taxon>
        <taxon>Placobranchoidea</taxon>
        <taxon>Plakobranchidae</taxon>
        <taxon>Elysia</taxon>
    </lineage>
</organism>
<evidence type="ECO:0000313" key="2">
    <source>
        <dbReference type="EMBL" id="KAK3774991.1"/>
    </source>
</evidence>
<dbReference type="Proteomes" id="UP001283361">
    <property type="component" value="Unassembled WGS sequence"/>
</dbReference>
<name>A0AAE1DLE8_9GAST</name>
<feature type="transmembrane region" description="Helical" evidence="1">
    <location>
        <begin position="6"/>
        <end position="25"/>
    </location>
</feature>
<keyword evidence="1" id="KW-0812">Transmembrane</keyword>
<evidence type="ECO:0000256" key="1">
    <source>
        <dbReference type="SAM" id="Phobius"/>
    </source>
</evidence>
<accession>A0AAE1DLE8</accession>
<sequence length="67" mass="7225">MVMVAVVVMMVVVMVVVVKLMMVLARTNSGLASKGDSTPVKGTPEKIRHLTTTVIVDPRQNLGYRGV</sequence>
<keyword evidence="1" id="KW-0472">Membrane</keyword>